<dbReference type="SUPFAM" id="SSF52058">
    <property type="entry name" value="L domain-like"/>
    <property type="match status" value="1"/>
</dbReference>
<sequence length="207" mass="23645">MIKTSIKCFWIRGLSRKYENSVDFWYDKCHTPDVDLWFTFKNSSLKNLVLSDCQLNPSGRVSWTGLISLSISHLKLTDGVMENILSGCSNLESLQLEWVCGLRRLEISSEKLTKLILKSSGENLLEISAPYVKKLQILDSCNRMALLLRNVSSLVTAFKPELYYCDREDKLERVCNCFKELLQSVAHVENLELGPNCVEVYSYSSLS</sequence>
<proteinExistence type="predicted"/>
<dbReference type="Pfam" id="PF24758">
    <property type="entry name" value="LRR_At5g56370"/>
    <property type="match status" value="1"/>
</dbReference>
<name>A0AAE1UYF8_9SOLA</name>
<dbReference type="PANTHER" id="PTHR34223">
    <property type="entry name" value="OS11G0201299 PROTEIN"/>
    <property type="match status" value="1"/>
</dbReference>
<dbReference type="Gene3D" id="3.80.10.10">
    <property type="entry name" value="Ribonuclease Inhibitor"/>
    <property type="match status" value="1"/>
</dbReference>
<dbReference type="EMBL" id="JAVYJV010000018">
    <property type="protein sequence ID" value="KAK4348157.1"/>
    <property type="molecule type" value="Genomic_DNA"/>
</dbReference>
<comment type="caution">
    <text evidence="2">The sequence shown here is derived from an EMBL/GenBank/DDBJ whole genome shotgun (WGS) entry which is preliminary data.</text>
</comment>
<dbReference type="InterPro" id="IPR055411">
    <property type="entry name" value="LRR_FXL15/At3g58940/PEG3-like"/>
</dbReference>
<keyword evidence="3" id="KW-1185">Reference proteome</keyword>
<evidence type="ECO:0000259" key="1">
    <source>
        <dbReference type="Pfam" id="PF24758"/>
    </source>
</evidence>
<dbReference type="InterPro" id="IPR032675">
    <property type="entry name" value="LRR_dom_sf"/>
</dbReference>
<evidence type="ECO:0000313" key="2">
    <source>
        <dbReference type="EMBL" id="KAK4348157.1"/>
    </source>
</evidence>
<dbReference type="PANTHER" id="PTHR34223:SF51">
    <property type="entry name" value="OS06G0556300 PROTEIN"/>
    <property type="match status" value="1"/>
</dbReference>
<organism evidence="2 3">
    <name type="scientific">Anisodus tanguticus</name>
    <dbReference type="NCBI Taxonomy" id="243964"/>
    <lineage>
        <taxon>Eukaryota</taxon>
        <taxon>Viridiplantae</taxon>
        <taxon>Streptophyta</taxon>
        <taxon>Embryophyta</taxon>
        <taxon>Tracheophyta</taxon>
        <taxon>Spermatophyta</taxon>
        <taxon>Magnoliopsida</taxon>
        <taxon>eudicotyledons</taxon>
        <taxon>Gunneridae</taxon>
        <taxon>Pentapetalae</taxon>
        <taxon>asterids</taxon>
        <taxon>lamiids</taxon>
        <taxon>Solanales</taxon>
        <taxon>Solanaceae</taxon>
        <taxon>Solanoideae</taxon>
        <taxon>Hyoscyameae</taxon>
        <taxon>Anisodus</taxon>
    </lineage>
</organism>
<accession>A0AAE1UYF8</accession>
<dbReference type="InterPro" id="IPR053197">
    <property type="entry name" value="F-box_SCFL_complex_component"/>
</dbReference>
<dbReference type="Proteomes" id="UP001291623">
    <property type="component" value="Unassembled WGS sequence"/>
</dbReference>
<evidence type="ECO:0000313" key="3">
    <source>
        <dbReference type="Proteomes" id="UP001291623"/>
    </source>
</evidence>
<dbReference type="AlphaFoldDB" id="A0AAE1UYF8"/>
<reference evidence="2" key="1">
    <citation type="submission" date="2023-12" db="EMBL/GenBank/DDBJ databases">
        <title>Genome assembly of Anisodus tanguticus.</title>
        <authorList>
            <person name="Wang Y.-J."/>
        </authorList>
    </citation>
    <scope>NUCLEOTIDE SEQUENCE</scope>
    <source>
        <strain evidence="2">KB-2021</strain>
        <tissue evidence="2">Leaf</tissue>
    </source>
</reference>
<gene>
    <name evidence="2" type="ORF">RND71_034496</name>
</gene>
<feature type="domain" description="F-box/LRR-repeat protein 15/At3g58940/PEG3-like LRR" evidence="1">
    <location>
        <begin position="10"/>
        <end position="141"/>
    </location>
</feature>
<protein>
    <recommendedName>
        <fullName evidence="1">F-box/LRR-repeat protein 15/At3g58940/PEG3-like LRR domain-containing protein</fullName>
    </recommendedName>
</protein>